<evidence type="ECO:0000313" key="3">
    <source>
        <dbReference type="Proteomes" id="UP000071392"/>
    </source>
</evidence>
<dbReference type="Gene3D" id="2.30.110.10">
    <property type="entry name" value="Electron Transport, Fmn-binding Protein, Chain A"/>
    <property type="match status" value="1"/>
</dbReference>
<evidence type="ECO:0000313" key="2">
    <source>
        <dbReference type="EMBL" id="KXU33903.1"/>
    </source>
</evidence>
<organism evidence="2 3">
    <name type="scientific">Cephaloticoccus capnophilus</name>
    <dbReference type="NCBI Taxonomy" id="1548208"/>
    <lineage>
        <taxon>Bacteria</taxon>
        <taxon>Pseudomonadati</taxon>
        <taxon>Verrucomicrobiota</taxon>
        <taxon>Opitutia</taxon>
        <taxon>Opitutales</taxon>
        <taxon>Opitutaceae</taxon>
        <taxon>Cephaloticoccus</taxon>
    </lineage>
</organism>
<dbReference type="Proteomes" id="UP000071392">
    <property type="component" value="Unassembled WGS sequence"/>
</dbReference>
<dbReference type="STRING" id="1548208.AXK12_00615"/>
<name>A0A139SH87_9BACT</name>
<gene>
    <name evidence="2" type="ORF">AXK12_00615</name>
</gene>
<dbReference type="PANTHER" id="PTHR40660">
    <property type="entry name" value="5'-PHOSPHATE OXIDASE PUTATIVE DOMAIN-CONTAINING PROTEIN-RELATED"/>
    <property type="match status" value="1"/>
</dbReference>
<dbReference type="EMBL" id="LSZP01000065">
    <property type="protein sequence ID" value="KXU33903.1"/>
    <property type="molecule type" value="Genomic_DNA"/>
</dbReference>
<dbReference type="PANTHER" id="PTHR40660:SF1">
    <property type="entry name" value="5'-PHOSPHATE OXIDASE PUTATIVE DOMAIN-CONTAINING PROTEIN-RELATED"/>
    <property type="match status" value="1"/>
</dbReference>
<comment type="caution">
    <text evidence="2">The sequence shown here is derived from an EMBL/GenBank/DDBJ whole genome shotgun (WGS) entry which is preliminary data.</text>
</comment>
<accession>A0A139SH87</accession>
<protein>
    <submittedName>
        <fullName evidence="2">Pyridoxamine 5'-phosphate oxidase</fullName>
    </submittedName>
</protein>
<proteinExistence type="predicted"/>
<dbReference type="RefSeq" id="WP_068713381.1">
    <property type="nucleotide sequence ID" value="NZ_LSZP01000065.1"/>
</dbReference>
<reference evidence="2 3" key="1">
    <citation type="submission" date="2016-02" db="EMBL/GenBank/DDBJ databases">
        <authorList>
            <person name="Wen L."/>
            <person name="He K."/>
            <person name="Yang H."/>
        </authorList>
    </citation>
    <scope>NUCLEOTIDE SEQUENCE [LARGE SCALE GENOMIC DNA]</scope>
    <source>
        <strain evidence="2 3">CV41</strain>
    </source>
</reference>
<feature type="domain" description="Pyridoxamine 5'-phosphate oxidase N-terminal" evidence="1">
    <location>
        <begin position="4"/>
        <end position="120"/>
    </location>
</feature>
<dbReference type="OrthoDB" id="6196741at2"/>
<dbReference type="InterPro" id="IPR011576">
    <property type="entry name" value="Pyridox_Oxase_N"/>
</dbReference>
<sequence length="135" mass="14767">MIKLTDHMKAILAQQLPIQATCSKDGLPDIGPKRSLRTYDDSTLIYNENTAGQTLQNIRDGSKIAVAVIAREALEGYRFVGRPEVFSEGEPFEQAVAYAEEKGYKPPKFAVLVHIEDIYTLAPGPTTAGKKVTAT</sequence>
<dbReference type="AlphaFoldDB" id="A0A139SH87"/>
<dbReference type="Pfam" id="PF01243">
    <property type="entry name" value="PNPOx_N"/>
    <property type="match status" value="1"/>
</dbReference>
<dbReference type="InterPro" id="IPR012349">
    <property type="entry name" value="Split_barrel_FMN-bd"/>
</dbReference>
<keyword evidence="3" id="KW-1185">Reference proteome</keyword>
<evidence type="ECO:0000259" key="1">
    <source>
        <dbReference type="Pfam" id="PF01243"/>
    </source>
</evidence>
<dbReference type="SUPFAM" id="SSF50475">
    <property type="entry name" value="FMN-binding split barrel"/>
    <property type="match status" value="1"/>
</dbReference>